<keyword evidence="2" id="KW-0805">Transcription regulation</keyword>
<dbReference type="SMART" id="SM00448">
    <property type="entry name" value="REC"/>
    <property type="match status" value="1"/>
</dbReference>
<sequence>METVKVGLILEDHEGAQHWLKQVLSDVFPAMTISVAKGLEEARAKCEHLAAAGLTVELALVDLSLPDGTGIDFIRQLRQENPACLSVVVTIHDDDRHVFRALRAGAAGYLLKQQSQQELAGRLRGIVKGEPPLSPAIAHRMLATFLQTQEPPEQELTPREEEVLELIAKGFTLSKAAEALAISRHTIAGHVKNIYRKLEVSSRAEATQEAIRLGMIQPGL</sequence>
<protein>
    <submittedName>
        <fullName evidence="8">LuxR family two component transcriptional regulator</fullName>
    </submittedName>
</protein>
<dbReference type="InterPro" id="IPR011006">
    <property type="entry name" value="CheY-like_superfamily"/>
</dbReference>
<dbReference type="PATRIC" id="fig|1177179.3.peg.1402"/>
<dbReference type="AlphaFoldDB" id="L0WCL5"/>
<evidence type="ECO:0000256" key="5">
    <source>
        <dbReference type="PROSITE-ProRule" id="PRU00169"/>
    </source>
</evidence>
<feature type="modified residue" description="4-aspartylphosphate" evidence="5">
    <location>
        <position position="62"/>
    </location>
</feature>
<dbReference type="STRING" id="1177179.A11A3_06968"/>
<dbReference type="SMART" id="SM00421">
    <property type="entry name" value="HTH_LUXR"/>
    <property type="match status" value="1"/>
</dbReference>
<evidence type="ECO:0000313" key="9">
    <source>
        <dbReference type="Proteomes" id="UP000010164"/>
    </source>
</evidence>
<dbReference type="InterPro" id="IPR001789">
    <property type="entry name" value="Sig_transdc_resp-reg_receiver"/>
</dbReference>
<dbReference type="SUPFAM" id="SSF52172">
    <property type="entry name" value="CheY-like"/>
    <property type="match status" value="1"/>
</dbReference>
<dbReference type="eggNOG" id="COG2197">
    <property type="taxonomic scope" value="Bacteria"/>
</dbReference>
<dbReference type="SUPFAM" id="SSF46894">
    <property type="entry name" value="C-terminal effector domain of the bipartite response regulators"/>
    <property type="match status" value="1"/>
</dbReference>
<dbReference type="PROSITE" id="PS50110">
    <property type="entry name" value="RESPONSE_REGULATORY"/>
    <property type="match status" value="1"/>
</dbReference>
<dbReference type="PRINTS" id="PR00038">
    <property type="entry name" value="HTHLUXR"/>
</dbReference>
<feature type="domain" description="HTH luxR-type" evidence="6">
    <location>
        <begin position="149"/>
        <end position="214"/>
    </location>
</feature>
<keyword evidence="4" id="KW-0804">Transcription</keyword>
<dbReference type="PANTHER" id="PTHR43214:SF41">
    <property type="entry name" value="NITRATE_NITRITE RESPONSE REGULATOR PROTEIN NARP"/>
    <property type="match status" value="1"/>
</dbReference>
<dbReference type="CDD" id="cd06170">
    <property type="entry name" value="LuxR_C_like"/>
    <property type="match status" value="1"/>
</dbReference>
<comment type="caution">
    <text evidence="8">The sequence shown here is derived from an EMBL/GenBank/DDBJ whole genome shotgun (WGS) entry which is preliminary data.</text>
</comment>
<gene>
    <name evidence="8" type="ORF">A11A3_06968</name>
</gene>
<dbReference type="CDD" id="cd17535">
    <property type="entry name" value="REC_NarL-like"/>
    <property type="match status" value="1"/>
</dbReference>
<dbReference type="Gene3D" id="3.40.50.2300">
    <property type="match status" value="1"/>
</dbReference>
<dbReference type="InterPro" id="IPR039420">
    <property type="entry name" value="WalR-like"/>
</dbReference>
<dbReference type="InterPro" id="IPR058245">
    <property type="entry name" value="NreC/VraR/RcsB-like_REC"/>
</dbReference>
<organism evidence="8 9">
    <name type="scientific">Alcanivorax hongdengensis A-11-3</name>
    <dbReference type="NCBI Taxonomy" id="1177179"/>
    <lineage>
        <taxon>Bacteria</taxon>
        <taxon>Pseudomonadati</taxon>
        <taxon>Pseudomonadota</taxon>
        <taxon>Gammaproteobacteria</taxon>
        <taxon>Oceanospirillales</taxon>
        <taxon>Alcanivoracaceae</taxon>
        <taxon>Alcanivorax</taxon>
    </lineage>
</organism>
<evidence type="ECO:0000313" key="8">
    <source>
        <dbReference type="EMBL" id="EKF74744.1"/>
    </source>
</evidence>
<dbReference type="GO" id="GO:0003677">
    <property type="term" value="F:DNA binding"/>
    <property type="evidence" value="ECO:0007669"/>
    <property type="project" value="UniProtKB-KW"/>
</dbReference>
<dbReference type="RefSeq" id="WP_008928574.1">
    <property type="nucleotide sequence ID" value="NZ_AMRJ01000008.1"/>
</dbReference>
<reference evidence="8 9" key="1">
    <citation type="journal article" date="2012" name="J. Bacteriol.">
        <title>Genome Sequence of the Alkane-Degrading Bacterium Alcanivorax hongdengensis Type Strain A-11-3.</title>
        <authorList>
            <person name="Lai Q."/>
            <person name="Shao Z."/>
        </authorList>
    </citation>
    <scope>NUCLEOTIDE SEQUENCE [LARGE SCALE GENOMIC DNA]</scope>
    <source>
        <strain evidence="8 9">A-11-3</strain>
    </source>
</reference>
<feature type="domain" description="Response regulatory" evidence="7">
    <location>
        <begin position="6"/>
        <end position="127"/>
    </location>
</feature>
<proteinExistence type="predicted"/>
<keyword evidence="1 5" id="KW-0597">Phosphoprotein</keyword>
<evidence type="ECO:0000256" key="3">
    <source>
        <dbReference type="ARBA" id="ARBA00023125"/>
    </source>
</evidence>
<evidence type="ECO:0000259" key="7">
    <source>
        <dbReference type="PROSITE" id="PS50110"/>
    </source>
</evidence>
<dbReference type="PROSITE" id="PS50043">
    <property type="entry name" value="HTH_LUXR_2"/>
    <property type="match status" value="1"/>
</dbReference>
<evidence type="ECO:0000256" key="2">
    <source>
        <dbReference type="ARBA" id="ARBA00023015"/>
    </source>
</evidence>
<dbReference type="GO" id="GO:0000160">
    <property type="term" value="P:phosphorelay signal transduction system"/>
    <property type="evidence" value="ECO:0007669"/>
    <property type="project" value="InterPro"/>
</dbReference>
<dbReference type="EMBL" id="AMRJ01000008">
    <property type="protein sequence ID" value="EKF74744.1"/>
    <property type="molecule type" value="Genomic_DNA"/>
</dbReference>
<dbReference type="Proteomes" id="UP000010164">
    <property type="component" value="Unassembled WGS sequence"/>
</dbReference>
<evidence type="ECO:0000256" key="4">
    <source>
        <dbReference type="ARBA" id="ARBA00023163"/>
    </source>
</evidence>
<accession>L0WCL5</accession>
<evidence type="ECO:0000256" key="1">
    <source>
        <dbReference type="ARBA" id="ARBA00022553"/>
    </source>
</evidence>
<evidence type="ECO:0000259" key="6">
    <source>
        <dbReference type="PROSITE" id="PS50043"/>
    </source>
</evidence>
<dbReference type="Pfam" id="PF00196">
    <property type="entry name" value="GerE"/>
    <property type="match status" value="1"/>
</dbReference>
<dbReference type="GO" id="GO:0006355">
    <property type="term" value="P:regulation of DNA-templated transcription"/>
    <property type="evidence" value="ECO:0007669"/>
    <property type="project" value="InterPro"/>
</dbReference>
<dbReference type="InterPro" id="IPR016032">
    <property type="entry name" value="Sig_transdc_resp-reg_C-effctor"/>
</dbReference>
<dbReference type="InterPro" id="IPR000792">
    <property type="entry name" value="Tscrpt_reg_LuxR_C"/>
</dbReference>
<dbReference type="PANTHER" id="PTHR43214">
    <property type="entry name" value="TWO-COMPONENT RESPONSE REGULATOR"/>
    <property type="match status" value="1"/>
</dbReference>
<dbReference type="Pfam" id="PF00072">
    <property type="entry name" value="Response_reg"/>
    <property type="match status" value="1"/>
</dbReference>
<keyword evidence="3" id="KW-0238">DNA-binding</keyword>
<keyword evidence="9" id="KW-1185">Reference proteome</keyword>
<name>L0WCL5_9GAMM</name>